<name>A0ABS3XMC0_9ACTN</name>
<keyword evidence="4" id="KW-1185">Reference proteome</keyword>
<evidence type="ECO:0008006" key="5">
    <source>
        <dbReference type="Google" id="ProtNLM"/>
    </source>
</evidence>
<feature type="region of interest" description="Disordered" evidence="1">
    <location>
        <begin position="1"/>
        <end position="24"/>
    </location>
</feature>
<evidence type="ECO:0000256" key="1">
    <source>
        <dbReference type="SAM" id="MobiDB-lite"/>
    </source>
</evidence>
<accession>A0ABS3XMC0</accession>
<feature type="transmembrane region" description="Helical" evidence="2">
    <location>
        <begin position="70"/>
        <end position="90"/>
    </location>
</feature>
<proteinExistence type="predicted"/>
<feature type="transmembrane region" description="Helical" evidence="2">
    <location>
        <begin position="41"/>
        <end position="58"/>
    </location>
</feature>
<comment type="caution">
    <text evidence="3">The sequence shown here is derived from an EMBL/GenBank/DDBJ whole genome shotgun (WGS) entry which is preliminary data.</text>
</comment>
<evidence type="ECO:0000313" key="3">
    <source>
        <dbReference type="EMBL" id="MBO8196549.1"/>
    </source>
</evidence>
<reference evidence="3 4" key="1">
    <citation type="submission" date="2020-11" db="EMBL/GenBank/DDBJ databases">
        <title>Streptomyces spirodelae sp. nov., isolated from duckweed.</title>
        <authorList>
            <person name="Saimee Y."/>
            <person name="Duangmal K."/>
        </authorList>
    </citation>
    <scope>NUCLEOTIDE SEQUENCE [LARGE SCALE GENOMIC DNA]</scope>
    <source>
        <strain evidence="3 4">S16-07</strain>
    </source>
</reference>
<gene>
    <name evidence="3" type="ORF">ITI46_33700</name>
</gene>
<dbReference type="Proteomes" id="UP001519064">
    <property type="component" value="Unassembled WGS sequence"/>
</dbReference>
<feature type="transmembrane region" description="Helical" evidence="2">
    <location>
        <begin position="97"/>
        <end position="114"/>
    </location>
</feature>
<dbReference type="EMBL" id="JADKMA010000339">
    <property type="protein sequence ID" value="MBO8196549.1"/>
    <property type="molecule type" value="Genomic_DNA"/>
</dbReference>
<sequence>MSAPGSNEYERLQQDALRMRTSSPAERRAFLRQQRNTPRNARTATMLVGVVYVLGGIGQTGKAVYEGQSALVIAVLVAATALGGAMFEFGRRGRTRLAFAVFVVGMIALSLVGQL</sequence>
<keyword evidence="2" id="KW-0472">Membrane</keyword>
<evidence type="ECO:0000256" key="2">
    <source>
        <dbReference type="SAM" id="Phobius"/>
    </source>
</evidence>
<evidence type="ECO:0000313" key="4">
    <source>
        <dbReference type="Proteomes" id="UP001519064"/>
    </source>
</evidence>
<protein>
    <recommendedName>
        <fullName evidence="5">DUF3040 domain-containing protein</fullName>
    </recommendedName>
</protein>
<keyword evidence="2" id="KW-0812">Transmembrane</keyword>
<keyword evidence="2" id="KW-1133">Transmembrane helix</keyword>
<dbReference type="RefSeq" id="WP_209243743.1">
    <property type="nucleotide sequence ID" value="NZ_JADKMA010000339.1"/>
</dbReference>
<organism evidence="3 4">
    <name type="scientific">Streptomyces oryzae</name>
    <dbReference type="NCBI Taxonomy" id="1434886"/>
    <lineage>
        <taxon>Bacteria</taxon>
        <taxon>Bacillati</taxon>
        <taxon>Actinomycetota</taxon>
        <taxon>Actinomycetes</taxon>
        <taxon>Kitasatosporales</taxon>
        <taxon>Streptomycetaceae</taxon>
        <taxon>Streptomyces</taxon>
    </lineage>
</organism>